<keyword evidence="3" id="KW-1185">Reference proteome</keyword>
<comment type="caution">
    <text evidence="2">The sequence shown here is derived from an EMBL/GenBank/DDBJ whole genome shotgun (WGS) entry which is preliminary data.</text>
</comment>
<accession>A0A841JTL1</accession>
<sequence length="60" mass="6759">MQNKPKNVLSGGLPLSPPASSLNSSFCFKSSKTKTIWLTYSMRKTRKMRLRKGGEAVLHY</sequence>
<evidence type="ECO:0000256" key="1">
    <source>
        <dbReference type="SAM" id="MobiDB-lite"/>
    </source>
</evidence>
<evidence type="ECO:0000313" key="3">
    <source>
        <dbReference type="Proteomes" id="UP000538666"/>
    </source>
</evidence>
<proteinExistence type="predicted"/>
<feature type="region of interest" description="Disordered" evidence="1">
    <location>
        <begin position="1"/>
        <end position="23"/>
    </location>
</feature>
<dbReference type="EMBL" id="JACHEK010000005">
    <property type="protein sequence ID" value="MBB6144742.1"/>
    <property type="molecule type" value="Genomic_DNA"/>
</dbReference>
<name>A0A841JTL1_9BACT</name>
<feature type="compositionally biased region" description="Low complexity" evidence="1">
    <location>
        <begin position="9"/>
        <end position="23"/>
    </location>
</feature>
<dbReference type="AlphaFoldDB" id="A0A841JTL1"/>
<organism evidence="2 3">
    <name type="scientific">Silvibacterium bohemicum</name>
    <dbReference type="NCBI Taxonomy" id="1577686"/>
    <lineage>
        <taxon>Bacteria</taxon>
        <taxon>Pseudomonadati</taxon>
        <taxon>Acidobacteriota</taxon>
        <taxon>Terriglobia</taxon>
        <taxon>Terriglobales</taxon>
        <taxon>Acidobacteriaceae</taxon>
        <taxon>Silvibacterium</taxon>
    </lineage>
</organism>
<evidence type="ECO:0000313" key="2">
    <source>
        <dbReference type="EMBL" id="MBB6144742.1"/>
    </source>
</evidence>
<reference evidence="2 3" key="1">
    <citation type="submission" date="2020-08" db="EMBL/GenBank/DDBJ databases">
        <title>Genomic Encyclopedia of Type Strains, Phase IV (KMG-IV): sequencing the most valuable type-strain genomes for metagenomic binning, comparative biology and taxonomic classification.</title>
        <authorList>
            <person name="Goeker M."/>
        </authorList>
    </citation>
    <scope>NUCLEOTIDE SEQUENCE [LARGE SCALE GENOMIC DNA]</scope>
    <source>
        <strain evidence="2 3">DSM 103733</strain>
    </source>
</reference>
<protein>
    <submittedName>
        <fullName evidence="2">Uncharacterized protein</fullName>
    </submittedName>
</protein>
<dbReference type="Proteomes" id="UP000538666">
    <property type="component" value="Unassembled WGS sequence"/>
</dbReference>
<gene>
    <name evidence="2" type="ORF">HNQ77_002698</name>
</gene>